<dbReference type="STRING" id="1236989.JCM15548_130"/>
<comment type="caution">
    <text evidence="4">The sequence shown here is derived from an EMBL/GenBank/DDBJ whole genome shotgun (WGS) entry which is preliminary data.</text>
</comment>
<keyword evidence="2" id="KW-0413">Isomerase</keyword>
<dbReference type="PANTHER" id="PTHR13774">
    <property type="entry name" value="PHENAZINE BIOSYNTHESIS PROTEIN"/>
    <property type="match status" value="1"/>
</dbReference>
<dbReference type="OrthoDB" id="9788221at2"/>
<evidence type="ECO:0000313" key="5">
    <source>
        <dbReference type="Proteomes" id="UP000032900"/>
    </source>
</evidence>
<protein>
    <submittedName>
        <fullName evidence="4">Phenazine biosynthesis protein PhzF</fullName>
    </submittedName>
</protein>
<keyword evidence="5" id="KW-1185">Reference proteome</keyword>
<evidence type="ECO:0000256" key="3">
    <source>
        <dbReference type="PIRSR" id="PIRSR016184-1"/>
    </source>
</evidence>
<gene>
    <name evidence="4" type="ORF">JCM15548_130</name>
</gene>
<dbReference type="SUPFAM" id="SSF54506">
    <property type="entry name" value="Diaminopimelate epimerase-like"/>
    <property type="match status" value="1"/>
</dbReference>
<dbReference type="Pfam" id="PF02567">
    <property type="entry name" value="PhzC-PhzF"/>
    <property type="match status" value="1"/>
</dbReference>
<proteinExistence type="inferred from homology"/>
<accession>A0A0E9LR71</accession>
<organism evidence="4 5">
    <name type="scientific">Geofilum rubicundum JCM 15548</name>
    <dbReference type="NCBI Taxonomy" id="1236989"/>
    <lineage>
        <taxon>Bacteria</taxon>
        <taxon>Pseudomonadati</taxon>
        <taxon>Bacteroidota</taxon>
        <taxon>Bacteroidia</taxon>
        <taxon>Marinilabiliales</taxon>
        <taxon>Marinilabiliaceae</taxon>
        <taxon>Geofilum</taxon>
    </lineage>
</organism>
<dbReference type="RefSeq" id="WP_062121978.1">
    <property type="nucleotide sequence ID" value="NZ_BAZW01000001.1"/>
</dbReference>
<dbReference type="Gene3D" id="3.10.310.10">
    <property type="entry name" value="Diaminopimelate Epimerase, Chain A, domain 1"/>
    <property type="match status" value="2"/>
</dbReference>
<evidence type="ECO:0000256" key="2">
    <source>
        <dbReference type="ARBA" id="ARBA00023235"/>
    </source>
</evidence>
<evidence type="ECO:0000256" key="1">
    <source>
        <dbReference type="ARBA" id="ARBA00008270"/>
    </source>
</evidence>
<dbReference type="GO" id="GO:0016853">
    <property type="term" value="F:isomerase activity"/>
    <property type="evidence" value="ECO:0007669"/>
    <property type="project" value="UniProtKB-KW"/>
</dbReference>
<dbReference type="NCBIfam" id="TIGR00654">
    <property type="entry name" value="PhzF_family"/>
    <property type="match status" value="1"/>
</dbReference>
<feature type="active site" evidence="3">
    <location>
        <position position="47"/>
    </location>
</feature>
<reference evidence="4 5" key="1">
    <citation type="journal article" date="2015" name="Microbes Environ.">
        <title>Distribution and evolution of nitrogen fixation genes in the phylum bacteroidetes.</title>
        <authorList>
            <person name="Inoue J."/>
            <person name="Oshima K."/>
            <person name="Suda W."/>
            <person name="Sakamoto M."/>
            <person name="Iino T."/>
            <person name="Noda S."/>
            <person name="Hongoh Y."/>
            <person name="Hattori M."/>
            <person name="Ohkuma M."/>
        </authorList>
    </citation>
    <scope>NUCLEOTIDE SEQUENCE [LARGE SCALE GENOMIC DNA]</scope>
    <source>
        <strain evidence="4">JCM 15548</strain>
    </source>
</reference>
<dbReference type="GO" id="GO:0005737">
    <property type="term" value="C:cytoplasm"/>
    <property type="evidence" value="ECO:0007669"/>
    <property type="project" value="TreeGrafter"/>
</dbReference>
<comment type="similarity">
    <text evidence="1">Belongs to the PhzF family.</text>
</comment>
<dbReference type="AlphaFoldDB" id="A0A0E9LR71"/>
<name>A0A0E9LR71_9BACT</name>
<dbReference type="PANTHER" id="PTHR13774:SF17">
    <property type="entry name" value="PHENAZINE BIOSYNTHESIS-LIKE DOMAIN-CONTAINING PROTEIN"/>
    <property type="match status" value="1"/>
</dbReference>
<dbReference type="InterPro" id="IPR003719">
    <property type="entry name" value="Phenazine_PhzF-like"/>
</dbReference>
<sequence>MINTTIFQVDAFTNRPFKGNPAGVMIVDETFSAESMQLIAMEMNLSETAFVQPQADHFKIRYFTPTVEVPLCGHATLSAAHILYETGMVAENATIRFKAQKAELSIVKEGDWIGMNFPKYQLKRLDIPENFKALTSVSPIEIWASDDNWVIAVVETEEEVRQAQPVFEAMVNNGLGELMITAKSQSAQAYFVVRCFAPASGINEDPVTGSAHCALTPLWAQKTGKTDMISHQVSRRSGLLKVKLMGDRVGIKGQALTIFEATLKI</sequence>
<dbReference type="PIRSF" id="PIRSF016184">
    <property type="entry name" value="PhzC_PhzF"/>
    <property type="match status" value="1"/>
</dbReference>
<dbReference type="Proteomes" id="UP000032900">
    <property type="component" value="Unassembled WGS sequence"/>
</dbReference>
<dbReference type="EMBL" id="BAZW01000001">
    <property type="protein sequence ID" value="GAO28072.1"/>
    <property type="molecule type" value="Genomic_DNA"/>
</dbReference>
<evidence type="ECO:0000313" key="4">
    <source>
        <dbReference type="EMBL" id="GAO28072.1"/>
    </source>
</evidence>